<dbReference type="Gene3D" id="2.40.128.630">
    <property type="match status" value="1"/>
</dbReference>
<dbReference type="Pfam" id="PF13360">
    <property type="entry name" value="PQQ_2"/>
    <property type="match status" value="1"/>
</dbReference>
<evidence type="ECO:0000259" key="4">
    <source>
        <dbReference type="Pfam" id="PF16371"/>
    </source>
</evidence>
<keyword evidence="6" id="KW-1185">Reference proteome</keyword>
<feature type="domain" description="Calcineurin-like phosphoesterase" evidence="2">
    <location>
        <begin position="132"/>
        <end position="288"/>
    </location>
</feature>
<dbReference type="InterPro" id="IPR011047">
    <property type="entry name" value="Quinoprotein_ADH-like_sf"/>
</dbReference>
<evidence type="ECO:0000313" key="6">
    <source>
        <dbReference type="Proteomes" id="UP000676386"/>
    </source>
</evidence>
<gene>
    <name evidence="5" type="ORF">KE626_30645</name>
</gene>
<dbReference type="InterPro" id="IPR015943">
    <property type="entry name" value="WD40/YVTN_repeat-like_dom_sf"/>
</dbReference>
<protein>
    <submittedName>
        <fullName evidence="5">PQQ-binding-like beta-propeller repeat protein</fullName>
    </submittedName>
</protein>
<evidence type="ECO:0000259" key="2">
    <source>
        <dbReference type="Pfam" id="PF00149"/>
    </source>
</evidence>
<dbReference type="Gene3D" id="3.60.21.10">
    <property type="match status" value="1"/>
</dbReference>
<comment type="caution">
    <text evidence="5">The sequence shown here is derived from an EMBL/GenBank/DDBJ whole genome shotgun (WGS) entry which is preliminary data.</text>
</comment>
<dbReference type="RefSeq" id="WP_211976889.1">
    <property type="nucleotide sequence ID" value="NZ_CBFHAM010000032.1"/>
</dbReference>
<evidence type="ECO:0000256" key="1">
    <source>
        <dbReference type="SAM" id="SignalP"/>
    </source>
</evidence>
<evidence type="ECO:0000259" key="3">
    <source>
        <dbReference type="Pfam" id="PF13360"/>
    </source>
</evidence>
<dbReference type="InterPro" id="IPR004843">
    <property type="entry name" value="Calcineurin-like_PHP"/>
</dbReference>
<feature type="domain" description="Pyrrolo-quinoline quinone repeat" evidence="3">
    <location>
        <begin position="470"/>
        <end position="652"/>
    </location>
</feature>
<dbReference type="SUPFAM" id="SSF56300">
    <property type="entry name" value="Metallo-dependent phosphatases"/>
    <property type="match status" value="1"/>
</dbReference>
<keyword evidence="1" id="KW-0732">Signal</keyword>
<dbReference type="SUPFAM" id="SSF50998">
    <property type="entry name" value="Quinoprotein alcohol dehydrogenase-like"/>
    <property type="match status" value="2"/>
</dbReference>
<accession>A0ABS5J934</accession>
<reference evidence="5 6" key="1">
    <citation type="submission" date="2021-04" db="EMBL/GenBank/DDBJ databases">
        <title>Chitinophaga sp. nov., isolated from the rhizosphere soil.</title>
        <authorList>
            <person name="He S."/>
        </authorList>
    </citation>
    <scope>NUCLEOTIDE SEQUENCE [LARGE SCALE GENOMIC DNA]</scope>
    <source>
        <strain evidence="5 6">2R12</strain>
    </source>
</reference>
<feature type="chain" id="PRO_5046976676" evidence="1">
    <location>
        <begin position="20"/>
        <end position="821"/>
    </location>
</feature>
<dbReference type="Gene3D" id="2.60.40.10">
    <property type="entry name" value="Immunoglobulins"/>
    <property type="match status" value="1"/>
</dbReference>
<dbReference type="Pfam" id="PF00149">
    <property type="entry name" value="Metallophos"/>
    <property type="match status" value="1"/>
</dbReference>
<name>A0ABS5J934_9BACT</name>
<dbReference type="EMBL" id="JAGTXB010000024">
    <property type="protein sequence ID" value="MBS0031730.1"/>
    <property type="molecule type" value="Genomic_DNA"/>
</dbReference>
<dbReference type="InterPro" id="IPR032285">
    <property type="entry name" value="Metallophos_N"/>
</dbReference>
<dbReference type="Pfam" id="PF16371">
    <property type="entry name" value="MetallophosN"/>
    <property type="match status" value="1"/>
</dbReference>
<dbReference type="Gene3D" id="2.130.10.10">
    <property type="entry name" value="YVTN repeat-like/Quinoprotein amine dehydrogenase"/>
    <property type="match status" value="1"/>
</dbReference>
<feature type="domain" description="Calcineurin-like phosphoesterase N-terminal" evidence="4">
    <location>
        <begin position="40"/>
        <end position="104"/>
    </location>
</feature>
<dbReference type="InterPro" id="IPR018391">
    <property type="entry name" value="PQQ_b-propeller_rpt"/>
</dbReference>
<evidence type="ECO:0000313" key="5">
    <source>
        <dbReference type="EMBL" id="MBS0031730.1"/>
    </source>
</evidence>
<dbReference type="InterPro" id="IPR029052">
    <property type="entry name" value="Metallo-depent_PP-like"/>
</dbReference>
<feature type="signal peptide" evidence="1">
    <location>
        <begin position="1"/>
        <end position="19"/>
    </location>
</feature>
<dbReference type="Proteomes" id="UP000676386">
    <property type="component" value="Unassembled WGS sequence"/>
</dbReference>
<dbReference type="PANTHER" id="PTHR34512">
    <property type="entry name" value="CELL SURFACE PROTEIN"/>
    <property type="match status" value="1"/>
</dbReference>
<dbReference type="InterPro" id="IPR002372">
    <property type="entry name" value="PQQ_rpt_dom"/>
</dbReference>
<organism evidence="5 6">
    <name type="scientific">Chitinophaga hostae</name>
    <dbReference type="NCBI Taxonomy" id="2831022"/>
    <lineage>
        <taxon>Bacteria</taxon>
        <taxon>Pseudomonadati</taxon>
        <taxon>Bacteroidota</taxon>
        <taxon>Chitinophagia</taxon>
        <taxon>Chitinophagales</taxon>
        <taxon>Chitinophagaceae</taxon>
        <taxon>Chitinophaga</taxon>
    </lineage>
</organism>
<dbReference type="InterPro" id="IPR013783">
    <property type="entry name" value="Ig-like_fold"/>
</dbReference>
<dbReference type="PANTHER" id="PTHR34512:SF30">
    <property type="entry name" value="OUTER MEMBRANE PROTEIN ASSEMBLY FACTOR BAMB"/>
    <property type="match status" value="1"/>
</dbReference>
<dbReference type="SMART" id="SM00564">
    <property type="entry name" value="PQQ"/>
    <property type="match status" value="6"/>
</dbReference>
<proteinExistence type="predicted"/>
<sequence>MHKKILLAVIACLCLHVAAGQGFSGKVFIDSNGNDRCDPGEAGLSGVRVSNGLQVAVTDAGGKFSLPVYQKAKFVFITTPAGYRFTRSFYLNADSSRTTYDFALMPVKHSQQGIAKFVRLTDTETALYNNWITEAKDYAKNERADFIVHTGDICYEEGLKFHAKQVNTATMGLPVYYCIGNHDLVKGPYGEALYESLFGPVFYSFEAGPAHFIVTPMWYGDYKPSYTVDDVLQWLKNDLAHTDPAKPVVIFNHDLLTYDTLFAVRSGNDSIILNDHHLKAWIYGHWHINYAHTHGNSGIRSLCSAPAADGGIDNSASNFDMIKVDRQGIAGVERRYTYVDNQLTQVSPSAAGVAFDANRLLVSVNTYHTSANVKKVLFSLYGKNGQLLKQLPLQPRTDWNWATTTAIPAAWLNNVYTSTVEATTSTGNILFRRDTFSLKKNIIPAATGQQWPEVLQHAQRSGVVTAAASAGKGLQLVWSANTGGNVWKSSPVCAEGKVFVGTIDDEENKRNGITAMDAGTGKVLWQFHTGNSVKHSISYSNHLLLATDADGITYALEAATGKLRWQHAGDMSSLPSYNSGGVVINGVYYTGAGKYMQALELATGAVKWTNHDWSGGEGTPAAMAVQGDCLVTSSNWNHLFAHDLNTGKLRWKRSDEGIRFRSGTPAFYDGKLYVHGLNKLHIIDPANGKTTDSIPVEEALKTMTAPVVTEKYILVCTATNGMAAYDKQTRKLQWRFVPGEALFYTAPYTQPSSATIESTPLCAGDRVYVGASDGYVYTVDLKTGETLSRFRTGAPVFAEMAICNGLLYVADFSGNVNAFSL</sequence>